<gene>
    <name evidence="1" type="ORF">J2S08_000272</name>
</gene>
<protein>
    <submittedName>
        <fullName evidence="1">DNA-directed RNA polymerase specialized sigma24 family protein</fullName>
    </submittedName>
</protein>
<dbReference type="GO" id="GO:0000428">
    <property type="term" value="C:DNA-directed RNA polymerase complex"/>
    <property type="evidence" value="ECO:0007669"/>
    <property type="project" value="UniProtKB-KW"/>
</dbReference>
<organism evidence="1 2">
    <name type="scientific">Bacillus chungangensis</name>
    <dbReference type="NCBI Taxonomy" id="587633"/>
    <lineage>
        <taxon>Bacteria</taxon>
        <taxon>Bacillati</taxon>
        <taxon>Bacillota</taxon>
        <taxon>Bacilli</taxon>
        <taxon>Bacillales</taxon>
        <taxon>Bacillaceae</taxon>
        <taxon>Bacillus</taxon>
    </lineage>
</organism>
<evidence type="ECO:0000313" key="2">
    <source>
        <dbReference type="Proteomes" id="UP001223586"/>
    </source>
</evidence>
<keyword evidence="1" id="KW-0804">Transcription</keyword>
<accession>A0ABT9WMH2</accession>
<keyword evidence="2" id="KW-1185">Reference proteome</keyword>
<name>A0ABT9WMH2_9BACI</name>
<reference evidence="1 2" key="1">
    <citation type="submission" date="2023-07" db="EMBL/GenBank/DDBJ databases">
        <title>Genomic Encyclopedia of Type Strains, Phase IV (KMG-IV): sequencing the most valuable type-strain genomes for metagenomic binning, comparative biology and taxonomic classification.</title>
        <authorList>
            <person name="Goeker M."/>
        </authorList>
    </citation>
    <scope>NUCLEOTIDE SEQUENCE [LARGE SCALE GENOMIC DNA]</scope>
    <source>
        <strain evidence="1 2">DSM 23837</strain>
    </source>
</reference>
<comment type="caution">
    <text evidence="1">The sequence shown here is derived from an EMBL/GenBank/DDBJ whole genome shotgun (WGS) entry which is preliminary data.</text>
</comment>
<proteinExistence type="predicted"/>
<sequence length="207" mass="24013">MKNLISEYQKTRSDLVFSEIYFTYYSDNKRIVEKLSAKYKIDEADIESMINDKLMKVVENLDIAIGNFKKEMAVAVKNGCLDLIRKMSRENSYLADNYLVDEDGDDLEIFEVVSVAPTTDDEFIVNLQKNRDQRQLVAELLRKADEQTLTSISAFVQTNSYRQAAKQVGLSCHKAMKKRIRRIARQYDANRFGSYHDYFTVPTRFVG</sequence>
<keyword evidence="1" id="KW-0240">DNA-directed RNA polymerase</keyword>
<dbReference type="RefSeq" id="WP_307225900.1">
    <property type="nucleotide sequence ID" value="NZ_JAUSTT010000001.1"/>
</dbReference>
<evidence type="ECO:0000313" key="1">
    <source>
        <dbReference type="EMBL" id="MDQ0174441.1"/>
    </source>
</evidence>
<dbReference type="Proteomes" id="UP001223586">
    <property type="component" value="Unassembled WGS sequence"/>
</dbReference>
<dbReference type="EMBL" id="JAUSTT010000001">
    <property type="protein sequence ID" value="MDQ0174441.1"/>
    <property type="molecule type" value="Genomic_DNA"/>
</dbReference>